<dbReference type="AlphaFoldDB" id="A0A139AKJ5"/>
<dbReference type="PANTHER" id="PTHR43397">
    <property type="entry name" value="ERGOTHIONEINE BIOSYNTHESIS PROTEIN 1"/>
    <property type="match status" value="1"/>
</dbReference>
<evidence type="ECO:0000259" key="4">
    <source>
        <dbReference type="Pfam" id="PF03781"/>
    </source>
</evidence>
<feature type="domain" description="Histidine-specific methyltransferase SAM-dependent" evidence="5">
    <location>
        <begin position="109"/>
        <end position="352"/>
    </location>
</feature>
<dbReference type="InterPro" id="IPR016187">
    <property type="entry name" value="CTDL_fold"/>
</dbReference>
<feature type="compositionally biased region" description="Polar residues" evidence="3">
    <location>
        <begin position="599"/>
        <end position="608"/>
    </location>
</feature>
<dbReference type="InterPro" id="IPR029063">
    <property type="entry name" value="SAM-dependent_MTases_sf"/>
</dbReference>
<feature type="region of interest" description="Disordered" evidence="3">
    <location>
        <begin position="355"/>
        <end position="377"/>
    </location>
</feature>
<gene>
    <name evidence="6" type="ORF">M427DRAFT_54591</name>
</gene>
<sequence>MSPVALHPVDNSNSPASNPQQPGFPTKDFPSHHSQTRVLDIRGFSISNAPSFPLEYLPLDGPLSHDPKSESESQDVSQRELRRTILRSLLSKSVGPVASGEDGAMSLVRSIPTLILYDDPGLAIYDEITDLKEYYLVEAETDILKRHSNEFVREHVRDGDTFIELGCGSMRKTRHLLSALVSSRRRVTYIAVDLEPRSLTDSVRDMSTAFPEIDVQGLLGTYDDALAYLKAHPSETGRRFICWFGSSIGNFTRQEAAGFLKKWTEDVLAMGDMFVVGVDQRNEKRKIELAYNDPQGVTRRFIMNGLKHVNRILGSEVFEQDKWVYEARYNEVVGRHEAYYRSLISQTLVVPPFHRGTSAPTSDSDSDSVSVSDTAVGETSSVDDEWVTMDGKLEIRVEKDELVHVEFSYKYDVGEVEQLVARSGLGITTRYTDSLHQYNLFLFHRPPFSFSLSPSSLPRDAPPTKAEWIELWKAWDCVTTGMIGKDMAMEKPIALRHPFLFYMGHIPGFMDIQLSRELRASLTEPEWYSEIFERGIDPDMEDPNKCHAHSRVPDQWPPIADIMTYRNRCRDRLLSLLDAHDMAPVVLPDSDGADVAPSYPSSVTSNAGDSPKLAPTEQRPACPQGLARVMWLAFEHEVMHLETILYMLLQSPNIRHPPTIDRPNFPVLPLQLPTASPVISFPASTTTLGTQGSASDNVVGWDNEFPEAQVRVPAFDIQARPVTNIEYRNFLDATCGWDREELVPASWHITRVGPDRVIRIKTGFGLVDLTTEAQYWPAFTSAAMGEAYAAWVGGGWRLPTEAEVTLCLRKEHPEGSSMEKYNVGFAKWHPAPVTSESATPSSSGNHVEHLLSSGWELTSTIFEGLPGFTPDPRYAGYSADFFDGKHNVVLGASWATHPRIAGRRSFRNWYQAGYPFVFSKFRLARTVVAEGQR</sequence>
<dbReference type="InterPro" id="IPR019257">
    <property type="entry name" value="MeTrfase_dom"/>
</dbReference>
<dbReference type="InterPro" id="IPR017805">
    <property type="entry name" value="SAM_MeTrfase_EasF-type_put"/>
</dbReference>
<feature type="region of interest" description="Disordered" evidence="3">
    <location>
        <begin position="1"/>
        <end position="33"/>
    </location>
</feature>
<dbReference type="NCBIfam" id="TIGR03439">
    <property type="entry name" value="methyl_EasF"/>
    <property type="match status" value="1"/>
</dbReference>
<dbReference type="Pfam" id="PF03781">
    <property type="entry name" value="FGE-sulfatase"/>
    <property type="match status" value="1"/>
</dbReference>
<feature type="region of interest" description="Disordered" evidence="3">
    <location>
        <begin position="58"/>
        <end position="78"/>
    </location>
</feature>
<dbReference type="Gene3D" id="3.40.50.150">
    <property type="entry name" value="Vaccinia Virus protein VP39"/>
    <property type="match status" value="1"/>
</dbReference>
<dbReference type="GO" id="GO:0008168">
    <property type="term" value="F:methyltransferase activity"/>
    <property type="evidence" value="ECO:0007669"/>
    <property type="project" value="UniProtKB-KW"/>
</dbReference>
<feature type="compositionally biased region" description="Polar residues" evidence="3">
    <location>
        <begin position="10"/>
        <end position="23"/>
    </location>
</feature>
<proteinExistence type="predicted"/>
<feature type="domain" description="Sulfatase-modifying factor enzyme-like" evidence="4">
    <location>
        <begin position="682"/>
        <end position="925"/>
    </location>
</feature>
<name>A0A139AKJ5_GONPJ</name>
<keyword evidence="2" id="KW-0808">Transferase</keyword>
<feature type="domain" description="Histidine-specific methyltransferase SAM-dependent" evidence="5">
    <location>
        <begin position="382"/>
        <end position="444"/>
    </location>
</feature>
<evidence type="ECO:0000259" key="5">
    <source>
        <dbReference type="Pfam" id="PF10017"/>
    </source>
</evidence>
<dbReference type="InterPro" id="IPR005532">
    <property type="entry name" value="SUMF_dom"/>
</dbReference>
<dbReference type="Pfam" id="PF10017">
    <property type="entry name" value="Methyltransf_33"/>
    <property type="match status" value="2"/>
</dbReference>
<dbReference type="SUPFAM" id="SSF56436">
    <property type="entry name" value="C-type lectin-like"/>
    <property type="match status" value="1"/>
</dbReference>
<feature type="compositionally biased region" description="Basic and acidic residues" evidence="3">
    <location>
        <begin position="63"/>
        <end position="78"/>
    </location>
</feature>
<keyword evidence="7" id="KW-1185">Reference proteome</keyword>
<protein>
    <recommendedName>
        <fullName evidence="8">DUF323 domain-containing protein</fullName>
    </recommendedName>
</protein>
<dbReference type="InterPro" id="IPR042095">
    <property type="entry name" value="SUMF_sf"/>
</dbReference>
<dbReference type="GO" id="GO:0032259">
    <property type="term" value="P:methylation"/>
    <property type="evidence" value="ECO:0007669"/>
    <property type="project" value="UniProtKB-KW"/>
</dbReference>
<evidence type="ECO:0000256" key="2">
    <source>
        <dbReference type="ARBA" id="ARBA00022679"/>
    </source>
</evidence>
<evidence type="ECO:0000313" key="6">
    <source>
        <dbReference type="EMBL" id="KXS17290.1"/>
    </source>
</evidence>
<dbReference type="Proteomes" id="UP000070544">
    <property type="component" value="Unassembled WGS sequence"/>
</dbReference>
<dbReference type="PANTHER" id="PTHR43397:SF1">
    <property type="entry name" value="ERGOTHIONEINE BIOSYNTHESIS PROTEIN 1"/>
    <property type="match status" value="1"/>
</dbReference>
<dbReference type="InterPro" id="IPR051128">
    <property type="entry name" value="EgtD_Methyltrsf_superfamily"/>
</dbReference>
<keyword evidence="1" id="KW-0489">Methyltransferase</keyword>
<organism evidence="6 7">
    <name type="scientific">Gonapodya prolifera (strain JEL478)</name>
    <name type="common">Monoblepharis prolifera</name>
    <dbReference type="NCBI Taxonomy" id="1344416"/>
    <lineage>
        <taxon>Eukaryota</taxon>
        <taxon>Fungi</taxon>
        <taxon>Fungi incertae sedis</taxon>
        <taxon>Chytridiomycota</taxon>
        <taxon>Chytridiomycota incertae sedis</taxon>
        <taxon>Monoblepharidomycetes</taxon>
        <taxon>Monoblepharidales</taxon>
        <taxon>Gonapodyaceae</taxon>
        <taxon>Gonapodya</taxon>
    </lineage>
</organism>
<dbReference type="EMBL" id="KQ965747">
    <property type="protein sequence ID" value="KXS17290.1"/>
    <property type="molecule type" value="Genomic_DNA"/>
</dbReference>
<dbReference type="Gene3D" id="3.90.1580.10">
    <property type="entry name" value="paralog of FGE (formylglycine-generating enzyme)"/>
    <property type="match status" value="1"/>
</dbReference>
<dbReference type="STRING" id="1344416.A0A139AKJ5"/>
<accession>A0A139AKJ5</accession>
<evidence type="ECO:0000256" key="1">
    <source>
        <dbReference type="ARBA" id="ARBA00022603"/>
    </source>
</evidence>
<feature type="region of interest" description="Disordered" evidence="3">
    <location>
        <begin position="594"/>
        <end position="619"/>
    </location>
</feature>
<evidence type="ECO:0000256" key="3">
    <source>
        <dbReference type="SAM" id="MobiDB-lite"/>
    </source>
</evidence>
<dbReference type="OrthoDB" id="659at2759"/>
<reference evidence="6 7" key="1">
    <citation type="journal article" date="2015" name="Genome Biol. Evol.">
        <title>Phylogenomic analyses indicate that early fungi evolved digesting cell walls of algal ancestors of land plants.</title>
        <authorList>
            <person name="Chang Y."/>
            <person name="Wang S."/>
            <person name="Sekimoto S."/>
            <person name="Aerts A.L."/>
            <person name="Choi C."/>
            <person name="Clum A."/>
            <person name="LaButti K.M."/>
            <person name="Lindquist E.A."/>
            <person name="Yee Ngan C."/>
            <person name="Ohm R.A."/>
            <person name="Salamov A.A."/>
            <person name="Grigoriev I.V."/>
            <person name="Spatafora J.W."/>
            <person name="Berbee M.L."/>
        </authorList>
    </citation>
    <scope>NUCLEOTIDE SEQUENCE [LARGE SCALE GENOMIC DNA]</scope>
    <source>
        <strain evidence="6 7">JEL478</strain>
    </source>
</reference>
<evidence type="ECO:0000313" key="7">
    <source>
        <dbReference type="Proteomes" id="UP000070544"/>
    </source>
</evidence>
<dbReference type="OMA" id="FKHWHPT"/>
<evidence type="ECO:0008006" key="8">
    <source>
        <dbReference type="Google" id="ProtNLM"/>
    </source>
</evidence>